<dbReference type="AlphaFoldDB" id="A0A5J4L4I4"/>
<dbReference type="EMBL" id="BLAB01000001">
    <property type="protein sequence ID" value="GER94603.1"/>
    <property type="molecule type" value="Genomic_DNA"/>
</dbReference>
<gene>
    <name evidence="1" type="ORF">A45J_2367</name>
</gene>
<accession>A0A5J4L4I4</accession>
<proteinExistence type="predicted"/>
<evidence type="ECO:0000313" key="1">
    <source>
        <dbReference type="EMBL" id="GER94603.1"/>
    </source>
</evidence>
<protein>
    <recommendedName>
        <fullName evidence="2">Glycosyltransferase family 1 protein</fullName>
    </recommendedName>
</protein>
<comment type="caution">
    <text evidence="1">The sequence shown here is derived from an EMBL/GenBank/DDBJ whole genome shotgun (WGS) entry which is preliminary data.</text>
</comment>
<evidence type="ECO:0008006" key="2">
    <source>
        <dbReference type="Google" id="ProtNLM"/>
    </source>
</evidence>
<name>A0A5J4L4I4_9ZZZZ</name>
<organism evidence="1">
    <name type="scientific">hot springs metagenome</name>
    <dbReference type="NCBI Taxonomy" id="433727"/>
    <lineage>
        <taxon>unclassified sequences</taxon>
        <taxon>metagenomes</taxon>
        <taxon>ecological metagenomes</taxon>
    </lineage>
</organism>
<reference evidence="1" key="1">
    <citation type="submission" date="2019-10" db="EMBL/GenBank/DDBJ databases">
        <title>Metagenomic sequencing of thiosulfate-disproportionating enrichment culture.</title>
        <authorList>
            <person name="Umezawa K."/>
            <person name="Kojima H."/>
            <person name="Fukui M."/>
        </authorList>
    </citation>
    <scope>NUCLEOTIDE SEQUENCE</scope>
    <source>
        <strain evidence="1">45J</strain>
    </source>
</reference>
<sequence>MTSSKNKIIFFINSPFNERDYDRFGIEILKKNRFEVEVWDFTPFLSPKVFKNYIPPDKSNFEKCYIFFTEREAISAINKLPKSCLIICMFSYNYNTYTVYRTLSKNRLEYCIFNYAFPSYTLSNRQNLFKKLMNITHEKLLDHLFMFIPFKFLGIRPATMALLLGERINVSKLPINQTTYIIRSHHLDYDIYLKEIQNPIQATENICVFLDGYIPFHPDFLHKGASYLTPPEEYYQLLCNFFDFIEKSYGVHVIIAANPRSNYENHPDYFGGRPVIRGKTAELVKKSKFVILHETGAINFPVLFNKPMIFITTDMLRQSQIGPLIDFMASLFDKEAINLNNTFKIDWERELTVNEEAYWEYKNSYIKKDGTKETSVWQTLVNYLKSSN</sequence>